<name>A0A0K2U301_LEPSM</name>
<organism evidence="1">
    <name type="scientific">Lepeophtheirus salmonis</name>
    <name type="common">Salmon louse</name>
    <name type="synonym">Caligus salmonis</name>
    <dbReference type="NCBI Taxonomy" id="72036"/>
    <lineage>
        <taxon>Eukaryota</taxon>
        <taxon>Metazoa</taxon>
        <taxon>Ecdysozoa</taxon>
        <taxon>Arthropoda</taxon>
        <taxon>Crustacea</taxon>
        <taxon>Multicrustacea</taxon>
        <taxon>Hexanauplia</taxon>
        <taxon>Copepoda</taxon>
        <taxon>Siphonostomatoida</taxon>
        <taxon>Caligidae</taxon>
        <taxon>Lepeophtheirus</taxon>
    </lineage>
</organism>
<accession>A0A0K2U301</accession>
<feature type="non-terminal residue" evidence="1">
    <location>
        <position position="1"/>
    </location>
</feature>
<reference evidence="1" key="1">
    <citation type="submission" date="2014-05" db="EMBL/GenBank/DDBJ databases">
        <authorList>
            <person name="Chronopoulou M."/>
        </authorList>
    </citation>
    <scope>NUCLEOTIDE SEQUENCE</scope>
    <source>
        <tissue evidence="1">Whole organism</tissue>
    </source>
</reference>
<evidence type="ECO:0000313" key="1">
    <source>
        <dbReference type="EMBL" id="CDW32583.1"/>
    </source>
</evidence>
<dbReference type="AlphaFoldDB" id="A0A0K2U301"/>
<protein>
    <submittedName>
        <fullName evidence="1">Uncharacterized protein</fullName>
    </submittedName>
</protein>
<proteinExistence type="predicted"/>
<dbReference type="EMBL" id="HACA01015222">
    <property type="protein sequence ID" value="CDW32583.1"/>
    <property type="molecule type" value="Transcribed_RNA"/>
</dbReference>
<sequence>CFFFRISIRDAVESPALHVLVELLSFNNNKSRQSLKPRIGCIGCPIGETINFRSTGSKPFNATKNLI</sequence>